<feature type="transmembrane region" description="Helical" evidence="2">
    <location>
        <begin position="957"/>
        <end position="980"/>
    </location>
</feature>
<proteinExistence type="predicted"/>
<feature type="region of interest" description="Disordered" evidence="1">
    <location>
        <begin position="97"/>
        <end position="133"/>
    </location>
</feature>
<sequence length="998" mass="111794">MDNTAVKIWGSRWLWKLRWELVRQNRRNQNSPSGWDSTAGRRSDLKHVFEKGNQSKETQLDLVREQFTQKEDDVASTVKGSGPSLVSFSPIKPIEKLNAKEDNSNQNIGPNNEGKGLSKGNWKRLAREKGKAQDVEMNAEAHELLHRTVESSKWETPPCGAFKINVDGATSEHGRNSGVGVVIRDCRGKVSAACYEYLAGLFSVMEVELLAVEKGILLAKELKISNIIIESDALAMIQSIEKGEIGGCLGHLVQGIILSLKGFASWSLNHVKRNYNRVAHELAQEARRREESKVCAIKGLYLVSAKNSPRGGLSMARNFSSRAIVLEVLRKDNYANWSVCVKNYLLSQDLWDIVEETTEPPKEKDDKDGFKRWRKSNATALHAIQISCGPEILSQVRKFDTAKSAWNALAMMYGEKLRVNLVTEQGMADSRLQYMHLHKYVESGDWYEAKKIIYKNPEAVCLTSSSGRTALHIAVIARHEAIVEELVRLMPKQALEVRDVGGYTALALAANLTGITKMARCMVRLNDTLVSIKAMDGSIPIVLASGNGYKEMTRYLYTVTPSPILYQDNSRNGALLLSQCISNEIFDVALDLLQDCKDLQITLDFDGLRPLCALAQTPSAFQSGSWLAFWQQWIYSCLHIRADHASTSVNYEKLPGIKKIYSQKQTHAQALEILLCFCRKISGFDESQLQKASAYEAMLEAAKHGIVEFIIEMTRVSPDLLWVVDEDLRGIFSHAILCRREKIFNYIFQLKGSRQLVTSHIDAFDNNMLHLAGMLAPSSELDRRPGAALQMQRELQWFKAVESIVPRKCKEALNIDGKKPRELFSQNHEDLRKEGEKWAKETASSFTIVGTLIITIMFSAAFTVPGGSDQNTGTPFYLNHMIFTVFIISDAMSLCASSTSVLMFLGILTSRYAEEDFLNVLPTKLLIGLSTLFFSVVTMMISFCAALSIVVQVELHIVTVAIVFASIPVIIFVPLHLPLFAEIFNSTFRPEILNRKMN</sequence>
<feature type="transmembrane region" description="Helical" evidence="2">
    <location>
        <begin position="882"/>
        <end position="905"/>
    </location>
</feature>
<keyword evidence="2" id="KW-0812">Transmembrane</keyword>
<dbReference type="Proteomes" id="UP001459277">
    <property type="component" value="Unassembled WGS sequence"/>
</dbReference>
<feature type="transmembrane region" description="Helical" evidence="2">
    <location>
        <begin position="925"/>
        <end position="951"/>
    </location>
</feature>
<feature type="domain" description="PGG" evidence="4">
    <location>
        <begin position="836"/>
        <end position="950"/>
    </location>
</feature>
<dbReference type="Pfam" id="PF13962">
    <property type="entry name" value="PGG"/>
    <property type="match status" value="1"/>
</dbReference>
<dbReference type="InterPro" id="IPR036397">
    <property type="entry name" value="RNaseH_sf"/>
</dbReference>
<gene>
    <name evidence="5" type="ORF">SO802_017519</name>
</gene>
<organism evidence="5 6">
    <name type="scientific">Lithocarpus litseifolius</name>
    <dbReference type="NCBI Taxonomy" id="425828"/>
    <lineage>
        <taxon>Eukaryota</taxon>
        <taxon>Viridiplantae</taxon>
        <taxon>Streptophyta</taxon>
        <taxon>Embryophyta</taxon>
        <taxon>Tracheophyta</taxon>
        <taxon>Spermatophyta</taxon>
        <taxon>Magnoliopsida</taxon>
        <taxon>eudicotyledons</taxon>
        <taxon>Gunneridae</taxon>
        <taxon>Pentapetalae</taxon>
        <taxon>rosids</taxon>
        <taxon>fabids</taxon>
        <taxon>Fagales</taxon>
        <taxon>Fagaceae</taxon>
        <taxon>Lithocarpus</taxon>
    </lineage>
</organism>
<dbReference type="InterPro" id="IPR044730">
    <property type="entry name" value="RNase_H-like_dom_plant"/>
</dbReference>
<dbReference type="GO" id="GO:0004523">
    <property type="term" value="F:RNA-DNA hybrid ribonuclease activity"/>
    <property type="evidence" value="ECO:0007669"/>
    <property type="project" value="InterPro"/>
</dbReference>
<evidence type="ECO:0000259" key="3">
    <source>
        <dbReference type="Pfam" id="PF13456"/>
    </source>
</evidence>
<feature type="domain" description="RNase H type-1" evidence="3">
    <location>
        <begin position="165"/>
        <end position="286"/>
    </location>
</feature>
<dbReference type="CDD" id="cd06222">
    <property type="entry name" value="RNase_H_like"/>
    <property type="match status" value="1"/>
</dbReference>
<keyword evidence="2" id="KW-0472">Membrane</keyword>
<dbReference type="GO" id="GO:0003676">
    <property type="term" value="F:nucleic acid binding"/>
    <property type="evidence" value="ECO:0007669"/>
    <property type="project" value="InterPro"/>
</dbReference>
<name>A0AAW2CJN2_9ROSI</name>
<dbReference type="Pfam" id="PF14223">
    <property type="entry name" value="Retrotran_gag_2"/>
    <property type="match status" value="1"/>
</dbReference>
<dbReference type="InterPro" id="IPR002110">
    <property type="entry name" value="Ankyrin_rpt"/>
</dbReference>
<dbReference type="SUPFAM" id="SSF53098">
    <property type="entry name" value="Ribonuclease H-like"/>
    <property type="match status" value="1"/>
</dbReference>
<feature type="transmembrane region" description="Helical" evidence="2">
    <location>
        <begin position="842"/>
        <end position="862"/>
    </location>
</feature>
<dbReference type="SMART" id="SM00248">
    <property type="entry name" value="ANK"/>
    <property type="match status" value="2"/>
</dbReference>
<evidence type="ECO:0000313" key="6">
    <source>
        <dbReference type="Proteomes" id="UP001459277"/>
    </source>
</evidence>
<dbReference type="InterPro" id="IPR026961">
    <property type="entry name" value="PGG_dom"/>
</dbReference>
<dbReference type="PANTHER" id="PTHR24177">
    <property type="entry name" value="CASKIN"/>
    <property type="match status" value="1"/>
</dbReference>
<dbReference type="InterPro" id="IPR002156">
    <property type="entry name" value="RNaseH_domain"/>
</dbReference>
<evidence type="ECO:0000256" key="1">
    <source>
        <dbReference type="SAM" id="MobiDB-lite"/>
    </source>
</evidence>
<evidence type="ECO:0000259" key="4">
    <source>
        <dbReference type="Pfam" id="PF13962"/>
    </source>
</evidence>
<dbReference type="SUPFAM" id="SSF48403">
    <property type="entry name" value="Ankyrin repeat"/>
    <property type="match status" value="1"/>
</dbReference>
<evidence type="ECO:0008006" key="7">
    <source>
        <dbReference type="Google" id="ProtNLM"/>
    </source>
</evidence>
<dbReference type="Gene3D" id="3.30.420.10">
    <property type="entry name" value="Ribonuclease H-like superfamily/Ribonuclease H"/>
    <property type="match status" value="1"/>
</dbReference>
<keyword evidence="6" id="KW-1185">Reference proteome</keyword>
<accession>A0AAW2CJN2</accession>
<evidence type="ECO:0000256" key="2">
    <source>
        <dbReference type="SAM" id="Phobius"/>
    </source>
</evidence>
<evidence type="ECO:0000313" key="5">
    <source>
        <dbReference type="EMBL" id="KAK9997916.1"/>
    </source>
</evidence>
<dbReference type="PANTHER" id="PTHR24177:SF329">
    <property type="entry name" value="ANKYRIN REPEAT PROTEIN"/>
    <property type="match status" value="1"/>
</dbReference>
<comment type="caution">
    <text evidence="5">The sequence shown here is derived from an EMBL/GenBank/DDBJ whole genome shotgun (WGS) entry which is preliminary data.</text>
</comment>
<protein>
    <recommendedName>
        <fullName evidence="7">PGG domain-containing protein</fullName>
    </recommendedName>
</protein>
<dbReference type="EMBL" id="JAZDWU010000006">
    <property type="protein sequence ID" value="KAK9997916.1"/>
    <property type="molecule type" value="Genomic_DNA"/>
</dbReference>
<keyword evidence="2" id="KW-1133">Transmembrane helix</keyword>
<dbReference type="GO" id="GO:0016020">
    <property type="term" value="C:membrane"/>
    <property type="evidence" value="ECO:0007669"/>
    <property type="project" value="TreeGrafter"/>
</dbReference>
<dbReference type="Gene3D" id="1.25.40.20">
    <property type="entry name" value="Ankyrin repeat-containing domain"/>
    <property type="match status" value="1"/>
</dbReference>
<dbReference type="AlphaFoldDB" id="A0AAW2CJN2"/>
<dbReference type="InterPro" id="IPR036770">
    <property type="entry name" value="Ankyrin_rpt-contain_sf"/>
</dbReference>
<dbReference type="InterPro" id="IPR012337">
    <property type="entry name" value="RNaseH-like_sf"/>
</dbReference>
<dbReference type="Pfam" id="PF13456">
    <property type="entry name" value="RVT_3"/>
    <property type="match status" value="1"/>
</dbReference>
<dbReference type="Pfam" id="PF00023">
    <property type="entry name" value="Ank"/>
    <property type="match status" value="1"/>
</dbReference>
<reference evidence="5 6" key="1">
    <citation type="submission" date="2024-01" db="EMBL/GenBank/DDBJ databases">
        <title>A telomere-to-telomere, gap-free genome of sweet tea (Lithocarpus litseifolius).</title>
        <authorList>
            <person name="Zhou J."/>
        </authorList>
    </citation>
    <scope>NUCLEOTIDE SEQUENCE [LARGE SCALE GENOMIC DNA]</scope>
    <source>
        <strain evidence="5">Zhou-2022a</strain>
        <tissue evidence="5">Leaf</tissue>
    </source>
</reference>